<name>A0ABR7M202_9ACTN</name>
<evidence type="ECO:0008006" key="3">
    <source>
        <dbReference type="Google" id="ProtNLM"/>
    </source>
</evidence>
<evidence type="ECO:0000313" key="2">
    <source>
        <dbReference type="Proteomes" id="UP000805614"/>
    </source>
</evidence>
<dbReference type="EMBL" id="JABVEC010000057">
    <property type="protein sequence ID" value="MBC6471099.1"/>
    <property type="molecule type" value="Genomic_DNA"/>
</dbReference>
<accession>A0ABR7M202</accession>
<evidence type="ECO:0000313" key="1">
    <source>
        <dbReference type="EMBL" id="MBC6471099.1"/>
    </source>
</evidence>
<sequence>MNELQQIARVDDKDLAGQASGAGAQALLAAIVAEEPAPAPRRRPLKRILPAATATAALAAAALIGPSVVNGKGTATSYASSAIEVWKEGDRWKSRIKDPFADPAEFEKAFRAIGVDVTLELEPASPRFVGQIFESGAVLRGKSGTSFFTVDQEPEGCALTSPGCTMLLSFSTNTAGQHFKVGRPAKPKEAYEDSALATTKSGSLAGYRVDEKTVREVVPEIEKRGLKVVYQIIDPNPNSYGFTMDPKRQNTRVGDDWVVWEAQEAQLGVVRLLVTDKRYDKNPVYGGPRDKVIKD</sequence>
<proteinExistence type="predicted"/>
<comment type="caution">
    <text evidence="1">The sequence shown here is derived from an EMBL/GenBank/DDBJ whole genome shotgun (WGS) entry which is preliminary data.</text>
</comment>
<keyword evidence="2" id="KW-1185">Reference proteome</keyword>
<protein>
    <recommendedName>
        <fullName evidence="3">Tat pathway signal sequence domain protein</fullName>
    </recommendedName>
</protein>
<organism evidence="1 2">
    <name type="scientific">Actinomadura alba</name>
    <dbReference type="NCBI Taxonomy" id="406431"/>
    <lineage>
        <taxon>Bacteria</taxon>
        <taxon>Bacillati</taxon>
        <taxon>Actinomycetota</taxon>
        <taxon>Actinomycetes</taxon>
        <taxon>Streptosporangiales</taxon>
        <taxon>Thermomonosporaceae</taxon>
        <taxon>Actinomadura</taxon>
    </lineage>
</organism>
<gene>
    <name evidence="1" type="ORF">HKK74_37260</name>
</gene>
<dbReference type="RefSeq" id="WP_187248141.1">
    <property type="nucleotide sequence ID" value="NZ_BAAAOK010000007.1"/>
</dbReference>
<reference evidence="1 2" key="1">
    <citation type="submission" date="2020-06" db="EMBL/GenBank/DDBJ databases">
        <title>Actinomadura xiongansis sp. nov., isolated from soil of Baiyangdian.</title>
        <authorList>
            <person name="Zhang X."/>
        </authorList>
    </citation>
    <scope>NUCLEOTIDE SEQUENCE [LARGE SCALE GENOMIC DNA]</scope>
    <source>
        <strain evidence="1 2">HBUM206468</strain>
    </source>
</reference>
<dbReference type="Proteomes" id="UP000805614">
    <property type="component" value="Unassembled WGS sequence"/>
</dbReference>